<sequence>MLGFLAFFLSFSFLVPKESQSSIGSGSGSFADDSSVFQSHLRVPVQGQPRQLVRQPP</sequence>
<gene>
    <name evidence="2" type="ORF">HO173_005029</name>
</gene>
<feature type="chain" id="PRO_5034412314" description="Secreted protein" evidence="1">
    <location>
        <begin position="20"/>
        <end position="57"/>
    </location>
</feature>
<reference evidence="2 3" key="1">
    <citation type="journal article" date="2020" name="Genomics">
        <title>Complete, high-quality genomes from long-read metagenomic sequencing of two wolf lichen thalli reveals enigmatic genome architecture.</title>
        <authorList>
            <person name="McKenzie S.K."/>
            <person name="Walston R.F."/>
            <person name="Allen J.L."/>
        </authorList>
    </citation>
    <scope>NUCLEOTIDE SEQUENCE [LARGE SCALE GENOMIC DNA]</scope>
    <source>
        <strain evidence="2">WasteWater2</strain>
    </source>
</reference>
<evidence type="ECO:0000256" key="1">
    <source>
        <dbReference type="SAM" id="SignalP"/>
    </source>
</evidence>
<dbReference type="Proteomes" id="UP000578531">
    <property type="component" value="Unassembled WGS sequence"/>
</dbReference>
<dbReference type="GeneID" id="59286693"/>
<evidence type="ECO:0008006" key="4">
    <source>
        <dbReference type="Google" id="ProtNLM"/>
    </source>
</evidence>
<keyword evidence="3" id="KW-1185">Reference proteome</keyword>
<protein>
    <recommendedName>
        <fullName evidence="4">Secreted protein</fullName>
    </recommendedName>
</protein>
<keyword evidence="1" id="KW-0732">Signal</keyword>
<dbReference type="RefSeq" id="XP_037166071.1">
    <property type="nucleotide sequence ID" value="XM_037306947.1"/>
</dbReference>
<feature type="signal peptide" evidence="1">
    <location>
        <begin position="1"/>
        <end position="19"/>
    </location>
</feature>
<proteinExistence type="predicted"/>
<evidence type="ECO:0000313" key="3">
    <source>
        <dbReference type="Proteomes" id="UP000578531"/>
    </source>
</evidence>
<dbReference type="AlphaFoldDB" id="A0A8H6L5T9"/>
<dbReference type="EMBL" id="JACCJC010000017">
    <property type="protein sequence ID" value="KAF6236738.1"/>
    <property type="molecule type" value="Genomic_DNA"/>
</dbReference>
<name>A0A8H6L5T9_9LECA</name>
<accession>A0A8H6L5T9</accession>
<organism evidence="2 3">
    <name type="scientific">Letharia columbiana</name>
    <dbReference type="NCBI Taxonomy" id="112416"/>
    <lineage>
        <taxon>Eukaryota</taxon>
        <taxon>Fungi</taxon>
        <taxon>Dikarya</taxon>
        <taxon>Ascomycota</taxon>
        <taxon>Pezizomycotina</taxon>
        <taxon>Lecanoromycetes</taxon>
        <taxon>OSLEUM clade</taxon>
        <taxon>Lecanoromycetidae</taxon>
        <taxon>Lecanorales</taxon>
        <taxon>Lecanorineae</taxon>
        <taxon>Parmeliaceae</taxon>
        <taxon>Letharia</taxon>
    </lineage>
</organism>
<comment type="caution">
    <text evidence="2">The sequence shown here is derived from an EMBL/GenBank/DDBJ whole genome shotgun (WGS) entry which is preliminary data.</text>
</comment>
<evidence type="ECO:0000313" key="2">
    <source>
        <dbReference type="EMBL" id="KAF6236738.1"/>
    </source>
</evidence>